<name>A0ABS4H6A3_9BACL</name>
<dbReference type="InterPro" id="IPR036716">
    <property type="entry name" value="Pest_crys_N_sf"/>
</dbReference>
<dbReference type="Pfam" id="PF11079">
    <property type="entry name" value="YqhG"/>
    <property type="match status" value="2"/>
</dbReference>
<dbReference type="InterPro" id="IPR024562">
    <property type="entry name" value="YqhG"/>
</dbReference>
<evidence type="ECO:0000313" key="6">
    <source>
        <dbReference type="EMBL" id="MBP1938057.1"/>
    </source>
</evidence>
<sequence length="311" mass="36218">MTMTPQQIQNVVMTYLEATESQIIEKSPMHVTVKLSPRADRELTNRPYYWNFVDRVGVEPETMSFTFIFDPERYKRYKEDSAPSKQEADQLQQDPLLGRYFGAVQPLPKLGGPRIIEEEVSYGSRRLHQIFAAVRSGGSYVYLFQEAGNLQRTTLFSAAYEPWLGVCFKVEYACDVKKEELHFLGISLVSGRIVEHFGSRLNEILLTPRLPENVHIQPTEVTMEQARDMLENFLTQKIAQEDYTWANQATSRLEEELSILEAYYKDLLSDPDEEKKQAIREQYEARRSEITWQYEPRLLISVINCGIFHLR</sequence>
<keyword evidence="2" id="KW-0800">Toxin</keyword>
<dbReference type="Proteomes" id="UP001519273">
    <property type="component" value="Unassembled WGS sequence"/>
</dbReference>
<dbReference type="EMBL" id="JAGGKP010000010">
    <property type="protein sequence ID" value="MBP1938057.1"/>
    <property type="molecule type" value="Genomic_DNA"/>
</dbReference>
<organism evidence="6 7">
    <name type="scientific">Paenibacillus sediminis</name>
    <dbReference type="NCBI Taxonomy" id="664909"/>
    <lineage>
        <taxon>Bacteria</taxon>
        <taxon>Bacillati</taxon>
        <taxon>Bacillota</taxon>
        <taxon>Bacilli</taxon>
        <taxon>Bacillales</taxon>
        <taxon>Paenibacillaceae</taxon>
        <taxon>Paenibacillus</taxon>
    </lineage>
</organism>
<gene>
    <name evidence="6" type="ORF">J2Z20_002975</name>
</gene>
<evidence type="ECO:0000256" key="3">
    <source>
        <dbReference type="ARBA" id="ARBA00022969"/>
    </source>
</evidence>
<evidence type="ECO:0000256" key="4">
    <source>
        <dbReference type="ARBA" id="ARBA00023026"/>
    </source>
</evidence>
<dbReference type="RefSeq" id="WP_209851849.1">
    <property type="nucleotide sequence ID" value="NZ_CBCRVE010000004.1"/>
</dbReference>
<proteinExistence type="inferred from homology"/>
<dbReference type="Gene3D" id="1.20.190.10">
    <property type="entry name" value="Pesticidal crystal protein, N-terminal domain"/>
    <property type="match status" value="1"/>
</dbReference>
<keyword evidence="3" id="KW-0749">Sporulation</keyword>
<dbReference type="InterPro" id="IPR003093">
    <property type="entry name" value="Bcl2_BH4"/>
</dbReference>
<dbReference type="PROSITE" id="PS50063">
    <property type="entry name" value="BH4_2"/>
    <property type="match status" value="1"/>
</dbReference>
<comment type="caution">
    <text evidence="6">The sequence shown here is derived from an EMBL/GenBank/DDBJ whole genome shotgun (WGS) entry which is preliminary data.</text>
</comment>
<accession>A0ABS4H6A3</accession>
<evidence type="ECO:0000313" key="7">
    <source>
        <dbReference type="Proteomes" id="UP001519273"/>
    </source>
</evidence>
<protein>
    <recommendedName>
        <fullName evidence="5">Apoptosis regulator Bcl-2 family BH4 domain-containing protein</fullName>
    </recommendedName>
</protein>
<evidence type="ECO:0000256" key="1">
    <source>
        <dbReference type="ARBA" id="ARBA00007819"/>
    </source>
</evidence>
<comment type="similarity">
    <text evidence="1">Belongs to the delta endotoxin family.</text>
</comment>
<evidence type="ECO:0000256" key="2">
    <source>
        <dbReference type="ARBA" id="ARBA00022656"/>
    </source>
</evidence>
<feature type="domain" description="Apoptosis regulator Bcl-2 family BH4" evidence="5">
    <location>
        <begin position="226"/>
        <end position="245"/>
    </location>
</feature>
<keyword evidence="4" id="KW-0843">Virulence</keyword>
<keyword evidence="7" id="KW-1185">Reference proteome</keyword>
<reference evidence="6 7" key="1">
    <citation type="submission" date="2021-03" db="EMBL/GenBank/DDBJ databases">
        <title>Genomic Encyclopedia of Type Strains, Phase IV (KMG-IV): sequencing the most valuable type-strain genomes for metagenomic binning, comparative biology and taxonomic classification.</title>
        <authorList>
            <person name="Goeker M."/>
        </authorList>
    </citation>
    <scope>NUCLEOTIDE SEQUENCE [LARGE SCALE GENOMIC DNA]</scope>
    <source>
        <strain evidence="6 7">DSM 23491</strain>
    </source>
</reference>
<evidence type="ECO:0000259" key="5">
    <source>
        <dbReference type="PROSITE" id="PS50063"/>
    </source>
</evidence>